<organism evidence="1 2">
    <name type="scientific">Clavibacter michiganensis</name>
    <dbReference type="NCBI Taxonomy" id="28447"/>
    <lineage>
        <taxon>Bacteria</taxon>
        <taxon>Bacillati</taxon>
        <taxon>Actinomycetota</taxon>
        <taxon>Actinomycetes</taxon>
        <taxon>Micrococcales</taxon>
        <taxon>Microbacteriaceae</taxon>
        <taxon>Clavibacter</taxon>
    </lineage>
</organism>
<dbReference type="Proteomes" id="UP000195106">
    <property type="component" value="Unassembled WGS sequence"/>
</dbReference>
<gene>
    <name evidence="1" type="ORF">CMsap09_03045</name>
</gene>
<accession>A0A251XR13</accession>
<name>A0A251XR13_9MICO</name>
<dbReference type="EMBL" id="MDHJ01000001">
    <property type="protein sequence ID" value="OUE07900.1"/>
    <property type="molecule type" value="Genomic_DNA"/>
</dbReference>
<comment type="caution">
    <text evidence="1">The sequence shown here is derived from an EMBL/GenBank/DDBJ whole genome shotgun (WGS) entry which is preliminary data.</text>
</comment>
<proteinExistence type="predicted"/>
<dbReference type="AlphaFoldDB" id="A0A251XR13"/>
<sequence>MSSAETHGFHLDLPHALAPRGRGILLFDWTTGRNECKPLHAGDNYVNFFRDLRTISFGVVPSCTIEALTQPRLDTTMRSAKVDSVWKVGVNGSVWQRQG</sequence>
<reference evidence="1 2" key="1">
    <citation type="submission" date="2016-08" db="EMBL/GenBank/DDBJ databases">
        <title>Genome sequence of Clavibacter michiganensis spp. strain CASJ009.</title>
        <authorList>
            <person name="Thapa S.P."/>
            <person name="Coaker G."/>
        </authorList>
    </citation>
    <scope>NUCLEOTIDE SEQUENCE [LARGE SCALE GENOMIC DNA]</scope>
    <source>
        <strain evidence="1">CASJ009</strain>
    </source>
</reference>
<protein>
    <submittedName>
        <fullName evidence="1">Uncharacterized protein</fullName>
    </submittedName>
</protein>
<evidence type="ECO:0000313" key="1">
    <source>
        <dbReference type="EMBL" id="OUE07900.1"/>
    </source>
</evidence>
<evidence type="ECO:0000313" key="2">
    <source>
        <dbReference type="Proteomes" id="UP000195106"/>
    </source>
</evidence>